<reference evidence="2 3" key="1">
    <citation type="submission" date="2018-08" db="EMBL/GenBank/DDBJ databases">
        <title>Lysobacter weifangensis sp. nov., a new member of the family 'Xanthomonadaceae', isolated from soil in a farmland.</title>
        <authorList>
            <person name="Zhao H."/>
        </authorList>
    </citation>
    <scope>NUCLEOTIDE SEQUENCE [LARGE SCALE GENOMIC DNA]</scope>
    <source>
        <strain evidence="2 3">WF-2</strain>
    </source>
</reference>
<feature type="compositionally biased region" description="Basic and acidic residues" evidence="1">
    <location>
        <begin position="27"/>
        <end position="43"/>
    </location>
</feature>
<evidence type="ECO:0000313" key="3">
    <source>
        <dbReference type="Proteomes" id="UP000262917"/>
    </source>
</evidence>
<evidence type="ECO:0000313" key="2">
    <source>
        <dbReference type="EMBL" id="RFP62383.1"/>
    </source>
</evidence>
<evidence type="ECO:0000256" key="1">
    <source>
        <dbReference type="SAM" id="MobiDB-lite"/>
    </source>
</evidence>
<dbReference type="EMBL" id="QVPD01000001">
    <property type="protein sequence ID" value="RFP62383.1"/>
    <property type="molecule type" value="Genomic_DNA"/>
</dbReference>
<gene>
    <name evidence="2" type="ORF">D0Y53_00750</name>
</gene>
<comment type="caution">
    <text evidence="2">The sequence shown here is derived from an EMBL/GenBank/DDBJ whole genome shotgun (WGS) entry which is preliminary data.</text>
</comment>
<dbReference type="Proteomes" id="UP000262917">
    <property type="component" value="Unassembled WGS sequence"/>
</dbReference>
<name>A0A372DS67_9GAMM</name>
<feature type="compositionally biased region" description="Basic and acidic residues" evidence="1">
    <location>
        <begin position="1"/>
        <end position="18"/>
    </location>
</feature>
<keyword evidence="3" id="KW-1185">Reference proteome</keyword>
<organism evidence="2 3">
    <name type="scientific">Cognatiluteimonas weifangensis</name>
    <dbReference type="NCBI Taxonomy" id="2303539"/>
    <lineage>
        <taxon>Bacteria</taxon>
        <taxon>Pseudomonadati</taxon>
        <taxon>Pseudomonadota</taxon>
        <taxon>Gammaproteobacteria</taxon>
        <taxon>Lysobacterales</taxon>
        <taxon>Lysobacteraceae</taxon>
        <taxon>Cognatiluteimonas</taxon>
    </lineage>
</organism>
<protein>
    <submittedName>
        <fullName evidence="2">Uncharacterized protein</fullName>
    </submittedName>
</protein>
<feature type="region of interest" description="Disordered" evidence="1">
    <location>
        <begin position="1"/>
        <end position="59"/>
    </location>
</feature>
<sequence>MVDDQKQGERYRGPERRSGKERRQHGDRREEIRFELDKGDRRSGKDRRKHGRWDDIPIR</sequence>
<dbReference type="RefSeq" id="WP_117201203.1">
    <property type="nucleotide sequence ID" value="NZ_JBHTBK010000013.1"/>
</dbReference>
<dbReference type="AlphaFoldDB" id="A0A372DS67"/>
<proteinExistence type="predicted"/>
<accession>A0A372DS67</accession>